<proteinExistence type="predicted"/>
<keyword evidence="2" id="KW-1185">Reference proteome</keyword>
<dbReference type="Proteomes" id="UP000053989">
    <property type="component" value="Unassembled WGS sequence"/>
</dbReference>
<reference evidence="2" key="2">
    <citation type="submission" date="2015-01" db="EMBL/GenBank/DDBJ databases">
        <title>Evolutionary Origins and Diversification of the Mycorrhizal Mutualists.</title>
        <authorList>
            <consortium name="DOE Joint Genome Institute"/>
            <consortium name="Mycorrhizal Genomics Consortium"/>
            <person name="Kohler A."/>
            <person name="Kuo A."/>
            <person name="Nagy L.G."/>
            <person name="Floudas D."/>
            <person name="Copeland A."/>
            <person name="Barry K.W."/>
            <person name="Cichocki N."/>
            <person name="Veneault-Fourrey C."/>
            <person name="LaButti K."/>
            <person name="Lindquist E.A."/>
            <person name="Lipzen A."/>
            <person name="Lundell T."/>
            <person name="Morin E."/>
            <person name="Murat C."/>
            <person name="Riley R."/>
            <person name="Ohm R."/>
            <person name="Sun H."/>
            <person name="Tunlid A."/>
            <person name="Henrissat B."/>
            <person name="Grigoriev I.V."/>
            <person name="Hibbett D.S."/>
            <person name="Martin F."/>
        </authorList>
    </citation>
    <scope>NUCLEOTIDE SEQUENCE [LARGE SCALE GENOMIC DNA]</scope>
    <source>
        <strain evidence="2">Foug A</strain>
    </source>
</reference>
<dbReference type="STRING" id="1036808.A0A0C3DA48"/>
<name>A0A0C3DA48_9AGAM</name>
<gene>
    <name evidence="1" type="ORF">SCLCIDRAFT_139918</name>
</gene>
<sequence length="206" mass="23205">MVEKRVAVPPSLHAELTEYTNLIRVLRTTRTLDLTNHLLQYATQRRQQEDSKRDTWTRWPLLDFPVPEWPLDDEIMVLSESVFRQLQDDEDAREVGESSSDITTTNTANLHPSAAHLLVGNIGALLAHILDILADQRPSTTASMQPRLFPMNWEDVIASLAVHGVVDQAVLSSAEKRLQEIYSSSGASNGMYPRPEICQSTHLTTY</sequence>
<dbReference type="HOGENOM" id="CLU_074396_1_0_1"/>
<accession>A0A0C3DA48</accession>
<dbReference type="OrthoDB" id="3260379at2759"/>
<reference evidence="1 2" key="1">
    <citation type="submission" date="2014-04" db="EMBL/GenBank/DDBJ databases">
        <authorList>
            <consortium name="DOE Joint Genome Institute"/>
            <person name="Kuo A."/>
            <person name="Kohler A."/>
            <person name="Nagy L.G."/>
            <person name="Floudas D."/>
            <person name="Copeland A."/>
            <person name="Barry K.W."/>
            <person name="Cichocki N."/>
            <person name="Veneault-Fourrey C."/>
            <person name="LaButti K."/>
            <person name="Lindquist E.A."/>
            <person name="Lipzen A."/>
            <person name="Lundell T."/>
            <person name="Morin E."/>
            <person name="Murat C."/>
            <person name="Sun H."/>
            <person name="Tunlid A."/>
            <person name="Henrissat B."/>
            <person name="Grigoriev I.V."/>
            <person name="Hibbett D.S."/>
            <person name="Martin F."/>
            <person name="Nordberg H.P."/>
            <person name="Cantor M.N."/>
            <person name="Hua S.X."/>
        </authorList>
    </citation>
    <scope>NUCLEOTIDE SEQUENCE [LARGE SCALE GENOMIC DNA]</scope>
    <source>
        <strain evidence="1 2">Foug A</strain>
    </source>
</reference>
<dbReference type="AlphaFoldDB" id="A0A0C3DA48"/>
<evidence type="ECO:0000313" key="2">
    <source>
        <dbReference type="Proteomes" id="UP000053989"/>
    </source>
</evidence>
<evidence type="ECO:0000313" key="1">
    <source>
        <dbReference type="EMBL" id="KIM52986.1"/>
    </source>
</evidence>
<protein>
    <submittedName>
        <fullName evidence="1">Uncharacterized protein</fullName>
    </submittedName>
</protein>
<organism evidence="1 2">
    <name type="scientific">Scleroderma citrinum Foug A</name>
    <dbReference type="NCBI Taxonomy" id="1036808"/>
    <lineage>
        <taxon>Eukaryota</taxon>
        <taxon>Fungi</taxon>
        <taxon>Dikarya</taxon>
        <taxon>Basidiomycota</taxon>
        <taxon>Agaricomycotina</taxon>
        <taxon>Agaricomycetes</taxon>
        <taxon>Agaricomycetidae</taxon>
        <taxon>Boletales</taxon>
        <taxon>Sclerodermatineae</taxon>
        <taxon>Sclerodermataceae</taxon>
        <taxon>Scleroderma</taxon>
    </lineage>
</organism>
<dbReference type="InParanoid" id="A0A0C3DA48"/>
<dbReference type="EMBL" id="KN822193">
    <property type="protein sequence ID" value="KIM52986.1"/>
    <property type="molecule type" value="Genomic_DNA"/>
</dbReference>